<name>A0A0C3EW47_PILCF</name>
<feature type="non-terminal residue" evidence="1">
    <location>
        <position position="173"/>
    </location>
</feature>
<reference evidence="2" key="2">
    <citation type="submission" date="2015-01" db="EMBL/GenBank/DDBJ databases">
        <title>Evolutionary Origins and Diversification of the Mycorrhizal Mutualists.</title>
        <authorList>
            <consortium name="DOE Joint Genome Institute"/>
            <consortium name="Mycorrhizal Genomics Consortium"/>
            <person name="Kohler A."/>
            <person name="Kuo A."/>
            <person name="Nagy L.G."/>
            <person name="Floudas D."/>
            <person name="Copeland A."/>
            <person name="Barry K.W."/>
            <person name="Cichocki N."/>
            <person name="Veneault-Fourrey C."/>
            <person name="LaButti K."/>
            <person name="Lindquist E.A."/>
            <person name="Lipzen A."/>
            <person name="Lundell T."/>
            <person name="Morin E."/>
            <person name="Murat C."/>
            <person name="Riley R."/>
            <person name="Ohm R."/>
            <person name="Sun H."/>
            <person name="Tunlid A."/>
            <person name="Henrissat B."/>
            <person name="Grigoriev I.V."/>
            <person name="Hibbett D.S."/>
            <person name="Martin F."/>
        </authorList>
    </citation>
    <scope>NUCLEOTIDE SEQUENCE [LARGE SCALE GENOMIC DNA]</scope>
    <source>
        <strain evidence="2">F 1598</strain>
    </source>
</reference>
<sequence>LLLWISGSLTPQEIRDKIMDVNSDFQKKMVEYLESLCAGEFLTGQKSDVSEKVHSASEMSDYHDPTFTLPKPPPPPCNDKCIKCSCAEKHTSWWQEFKDTVDDLLLRSNQHVHTFDESGNNTSYCANSKGECKHRFPRDTYEQTLVDPKTGALNLKKGEAWMNTITPMLTYLL</sequence>
<dbReference type="Proteomes" id="UP000054166">
    <property type="component" value="Unassembled WGS sequence"/>
</dbReference>
<gene>
    <name evidence="1" type="ORF">PILCRDRAFT_30116</name>
</gene>
<dbReference type="EMBL" id="KN833170">
    <property type="protein sequence ID" value="KIM72041.1"/>
    <property type="molecule type" value="Genomic_DNA"/>
</dbReference>
<feature type="non-terminal residue" evidence="1">
    <location>
        <position position="1"/>
    </location>
</feature>
<proteinExistence type="predicted"/>
<keyword evidence="2" id="KW-1185">Reference proteome</keyword>
<dbReference type="InParanoid" id="A0A0C3EW47"/>
<reference evidence="1 2" key="1">
    <citation type="submission" date="2014-04" db="EMBL/GenBank/DDBJ databases">
        <authorList>
            <consortium name="DOE Joint Genome Institute"/>
            <person name="Kuo A."/>
            <person name="Tarkka M."/>
            <person name="Buscot F."/>
            <person name="Kohler A."/>
            <person name="Nagy L.G."/>
            <person name="Floudas D."/>
            <person name="Copeland A."/>
            <person name="Barry K.W."/>
            <person name="Cichocki N."/>
            <person name="Veneault-Fourrey C."/>
            <person name="LaButti K."/>
            <person name="Lindquist E.A."/>
            <person name="Lipzen A."/>
            <person name="Lundell T."/>
            <person name="Morin E."/>
            <person name="Murat C."/>
            <person name="Sun H."/>
            <person name="Tunlid A."/>
            <person name="Henrissat B."/>
            <person name="Grigoriev I.V."/>
            <person name="Hibbett D.S."/>
            <person name="Martin F."/>
            <person name="Nordberg H.P."/>
            <person name="Cantor M.N."/>
            <person name="Hua S.X."/>
        </authorList>
    </citation>
    <scope>NUCLEOTIDE SEQUENCE [LARGE SCALE GENOMIC DNA]</scope>
    <source>
        <strain evidence="1 2">F 1598</strain>
    </source>
</reference>
<accession>A0A0C3EW47</accession>
<dbReference type="STRING" id="765440.A0A0C3EW47"/>
<dbReference type="HOGENOM" id="CLU_034012_0_0_1"/>
<evidence type="ECO:0000313" key="2">
    <source>
        <dbReference type="Proteomes" id="UP000054166"/>
    </source>
</evidence>
<evidence type="ECO:0000313" key="1">
    <source>
        <dbReference type="EMBL" id="KIM72041.1"/>
    </source>
</evidence>
<protein>
    <submittedName>
        <fullName evidence="1">Uncharacterized protein</fullName>
    </submittedName>
</protein>
<organism evidence="1 2">
    <name type="scientific">Piloderma croceum (strain F 1598)</name>
    <dbReference type="NCBI Taxonomy" id="765440"/>
    <lineage>
        <taxon>Eukaryota</taxon>
        <taxon>Fungi</taxon>
        <taxon>Dikarya</taxon>
        <taxon>Basidiomycota</taxon>
        <taxon>Agaricomycotina</taxon>
        <taxon>Agaricomycetes</taxon>
        <taxon>Agaricomycetidae</taxon>
        <taxon>Atheliales</taxon>
        <taxon>Atheliaceae</taxon>
        <taxon>Piloderma</taxon>
    </lineage>
</organism>
<dbReference type="OrthoDB" id="3229882at2759"/>
<dbReference type="AlphaFoldDB" id="A0A0C3EW47"/>